<organism evidence="1">
    <name type="scientific">Podoviridae sp. ctBev14</name>
    <dbReference type="NCBI Taxonomy" id="2823556"/>
    <lineage>
        <taxon>Viruses</taxon>
        <taxon>Duplodnaviria</taxon>
        <taxon>Heunggongvirae</taxon>
        <taxon>Uroviricota</taxon>
        <taxon>Caudoviricetes</taxon>
    </lineage>
</organism>
<accession>A0A8S5LAX6</accession>
<reference evidence="1" key="1">
    <citation type="journal article" date="2021" name="Proc. Natl. Acad. Sci. U.S.A.">
        <title>A Catalog of Tens of Thousands of Viruses from Human Metagenomes Reveals Hidden Associations with Chronic Diseases.</title>
        <authorList>
            <person name="Tisza M.J."/>
            <person name="Buck C.B."/>
        </authorList>
    </citation>
    <scope>NUCLEOTIDE SEQUENCE</scope>
    <source>
        <strain evidence="1">CtBev14</strain>
    </source>
</reference>
<name>A0A8S5LAX6_9CAUD</name>
<proteinExistence type="predicted"/>
<evidence type="ECO:0000313" key="1">
    <source>
        <dbReference type="EMBL" id="DAD67072.1"/>
    </source>
</evidence>
<dbReference type="EMBL" id="BK014667">
    <property type="protein sequence ID" value="DAD67072.1"/>
    <property type="molecule type" value="Genomic_DNA"/>
</dbReference>
<protein>
    <submittedName>
        <fullName evidence="1">Uncharacterized protein</fullName>
    </submittedName>
</protein>
<sequence>MKKLKLSTSKLAEYQGLIRQLHISFDSLPDGAYLAVMESETREWLKENKIKANALDFYLKYSRG</sequence>